<evidence type="ECO:0000313" key="5">
    <source>
        <dbReference type="EMBL" id="HIZ73722.1"/>
    </source>
</evidence>
<gene>
    <name evidence="5" type="ORF">H9723_00560</name>
</gene>
<dbReference type="PRINTS" id="PR00032">
    <property type="entry name" value="HTHARAC"/>
</dbReference>
<dbReference type="GO" id="GO:0043565">
    <property type="term" value="F:sequence-specific DNA binding"/>
    <property type="evidence" value="ECO:0007669"/>
    <property type="project" value="InterPro"/>
</dbReference>
<dbReference type="EMBL" id="DXAY01000010">
    <property type="protein sequence ID" value="HIZ73722.1"/>
    <property type="molecule type" value="Genomic_DNA"/>
</dbReference>
<dbReference type="PANTHER" id="PTHR43280">
    <property type="entry name" value="ARAC-FAMILY TRANSCRIPTIONAL REGULATOR"/>
    <property type="match status" value="1"/>
</dbReference>
<dbReference type="PROSITE" id="PS01124">
    <property type="entry name" value="HTH_ARAC_FAMILY_2"/>
    <property type="match status" value="1"/>
</dbReference>
<dbReference type="Proteomes" id="UP000824116">
    <property type="component" value="Unassembled WGS sequence"/>
</dbReference>
<dbReference type="PROSITE" id="PS00041">
    <property type="entry name" value="HTH_ARAC_FAMILY_1"/>
    <property type="match status" value="1"/>
</dbReference>
<keyword evidence="2" id="KW-0238">DNA-binding</keyword>
<dbReference type="SUPFAM" id="SSF51215">
    <property type="entry name" value="Regulatory protein AraC"/>
    <property type="match status" value="1"/>
</dbReference>
<evidence type="ECO:0000313" key="6">
    <source>
        <dbReference type="Proteomes" id="UP000824116"/>
    </source>
</evidence>
<evidence type="ECO:0000259" key="4">
    <source>
        <dbReference type="PROSITE" id="PS01124"/>
    </source>
</evidence>
<reference evidence="5" key="2">
    <citation type="submission" date="2021-04" db="EMBL/GenBank/DDBJ databases">
        <authorList>
            <person name="Gilroy R."/>
        </authorList>
    </citation>
    <scope>NUCLEOTIDE SEQUENCE</scope>
    <source>
        <strain evidence="5">CHK196-3914</strain>
    </source>
</reference>
<comment type="caution">
    <text evidence="5">The sequence shown here is derived from an EMBL/GenBank/DDBJ whole genome shotgun (WGS) entry which is preliminary data.</text>
</comment>
<evidence type="ECO:0000256" key="1">
    <source>
        <dbReference type="ARBA" id="ARBA00023015"/>
    </source>
</evidence>
<dbReference type="GO" id="GO:0003700">
    <property type="term" value="F:DNA-binding transcription factor activity"/>
    <property type="evidence" value="ECO:0007669"/>
    <property type="project" value="InterPro"/>
</dbReference>
<dbReference type="PANTHER" id="PTHR43280:SF28">
    <property type="entry name" value="HTH-TYPE TRANSCRIPTIONAL ACTIVATOR RHAS"/>
    <property type="match status" value="1"/>
</dbReference>
<dbReference type="Gene3D" id="1.10.10.60">
    <property type="entry name" value="Homeodomain-like"/>
    <property type="match status" value="2"/>
</dbReference>
<dbReference type="InterPro" id="IPR003313">
    <property type="entry name" value="AraC-bd"/>
</dbReference>
<sequence length="271" mass="31703">MPIIFRSTPINEPFTFDSLGNQWNQDPVVRPRGYPFYHYLQTERGTGRVEAAGHTYILHEDEGILIAPFIRHSYTPESREWYTLFASFTGTVESILPQMLENRQVILTEKEQGARIARLLSDCIDRYQEHPVDEKAVSISCYSILMNFMEGVNTRRTEKDPLYQRYVLPVIKEIERHYYMELTVDGLSGLVYITPQYLSRLFRRFLNCSTYEYLTSFRLSKAKELLITDVRLEVQEIARMTGFSDTSHFIAVFKKIAGVTPLEFRKLNRTV</sequence>
<dbReference type="Gene3D" id="2.60.120.280">
    <property type="entry name" value="Regulatory protein AraC"/>
    <property type="match status" value="1"/>
</dbReference>
<dbReference type="Pfam" id="PF12833">
    <property type="entry name" value="HTH_18"/>
    <property type="match status" value="1"/>
</dbReference>
<dbReference type="InterPro" id="IPR037923">
    <property type="entry name" value="HTH-like"/>
</dbReference>
<keyword evidence="1" id="KW-0805">Transcription regulation</keyword>
<dbReference type="InterPro" id="IPR018062">
    <property type="entry name" value="HTH_AraC-typ_CS"/>
</dbReference>
<organism evidence="5 6">
    <name type="scientific">Candidatus Mediterraneibacter stercoravium</name>
    <dbReference type="NCBI Taxonomy" id="2838685"/>
    <lineage>
        <taxon>Bacteria</taxon>
        <taxon>Bacillati</taxon>
        <taxon>Bacillota</taxon>
        <taxon>Clostridia</taxon>
        <taxon>Lachnospirales</taxon>
        <taxon>Lachnospiraceae</taxon>
        <taxon>Mediterraneibacter</taxon>
    </lineage>
</organism>
<proteinExistence type="predicted"/>
<evidence type="ECO:0000256" key="3">
    <source>
        <dbReference type="ARBA" id="ARBA00023163"/>
    </source>
</evidence>
<feature type="domain" description="HTH araC/xylS-type" evidence="4">
    <location>
        <begin position="168"/>
        <end position="267"/>
    </location>
</feature>
<dbReference type="SMART" id="SM00342">
    <property type="entry name" value="HTH_ARAC"/>
    <property type="match status" value="1"/>
</dbReference>
<dbReference type="InterPro" id="IPR020449">
    <property type="entry name" value="Tscrpt_reg_AraC-type_HTH"/>
</dbReference>
<dbReference type="SUPFAM" id="SSF46689">
    <property type="entry name" value="Homeodomain-like"/>
    <property type="match status" value="1"/>
</dbReference>
<name>A0A9D2G7K7_9FIRM</name>
<dbReference type="InterPro" id="IPR018060">
    <property type="entry name" value="HTH_AraC"/>
</dbReference>
<evidence type="ECO:0000256" key="2">
    <source>
        <dbReference type="ARBA" id="ARBA00023125"/>
    </source>
</evidence>
<keyword evidence="3" id="KW-0804">Transcription</keyword>
<reference evidence="5" key="1">
    <citation type="journal article" date="2021" name="PeerJ">
        <title>Extensive microbial diversity within the chicken gut microbiome revealed by metagenomics and culture.</title>
        <authorList>
            <person name="Gilroy R."/>
            <person name="Ravi A."/>
            <person name="Getino M."/>
            <person name="Pursley I."/>
            <person name="Horton D.L."/>
            <person name="Alikhan N.F."/>
            <person name="Baker D."/>
            <person name="Gharbi K."/>
            <person name="Hall N."/>
            <person name="Watson M."/>
            <person name="Adriaenssens E.M."/>
            <person name="Foster-Nyarko E."/>
            <person name="Jarju S."/>
            <person name="Secka A."/>
            <person name="Antonio M."/>
            <person name="Oren A."/>
            <person name="Chaudhuri R.R."/>
            <person name="La Ragione R."/>
            <person name="Hildebrand F."/>
            <person name="Pallen M.J."/>
        </authorList>
    </citation>
    <scope>NUCLEOTIDE SEQUENCE</scope>
    <source>
        <strain evidence="5">CHK196-3914</strain>
    </source>
</reference>
<dbReference type="InterPro" id="IPR009057">
    <property type="entry name" value="Homeodomain-like_sf"/>
</dbReference>
<protein>
    <submittedName>
        <fullName evidence="5">AraC family transcriptional regulator</fullName>
    </submittedName>
</protein>
<dbReference type="AlphaFoldDB" id="A0A9D2G7K7"/>
<accession>A0A9D2G7K7</accession>
<dbReference type="Pfam" id="PF02311">
    <property type="entry name" value="AraC_binding"/>
    <property type="match status" value="1"/>
</dbReference>